<dbReference type="CDD" id="cd04301">
    <property type="entry name" value="NAT_SF"/>
    <property type="match status" value="1"/>
</dbReference>
<gene>
    <name evidence="2" type="ORF">ACFSHS_18090</name>
</gene>
<dbReference type="GO" id="GO:0016746">
    <property type="term" value="F:acyltransferase activity"/>
    <property type="evidence" value="ECO:0007669"/>
    <property type="project" value="UniProtKB-KW"/>
</dbReference>
<dbReference type="Proteomes" id="UP001597402">
    <property type="component" value="Unassembled WGS sequence"/>
</dbReference>
<dbReference type="EMBL" id="JBHUHP010000019">
    <property type="protein sequence ID" value="MFD2093473.1"/>
    <property type="molecule type" value="Genomic_DNA"/>
</dbReference>
<evidence type="ECO:0000313" key="2">
    <source>
        <dbReference type="EMBL" id="MFD2093473.1"/>
    </source>
</evidence>
<comment type="caution">
    <text evidence="2">The sequence shown here is derived from an EMBL/GenBank/DDBJ whole genome shotgun (WGS) entry which is preliminary data.</text>
</comment>
<proteinExistence type="predicted"/>
<feature type="domain" description="N-acetyltransferase" evidence="1">
    <location>
        <begin position="27"/>
        <end position="183"/>
    </location>
</feature>
<keyword evidence="2" id="KW-0808">Transferase</keyword>
<dbReference type="Pfam" id="PF00583">
    <property type="entry name" value="Acetyltransf_1"/>
    <property type="match status" value="1"/>
</dbReference>
<sequence length="204" mass="21927">MFAMAMATDGSLVLRVGDRPGLLLPDVTVRPLGRMETAPVLEVFGGMSPQSRRMRFLTAVPALDDSMLRRLADVDHVVHGCWVAEVGGEAVGLGRYVALADRPGTAEVALDVVDRFQGHGLGRLLLEVVAAAARDTDVGSLYWVLDPANERIRRLAAPLGATLELHHDVLEGTSRLPELPPLDATRVARVARSARRRATTRGAA</sequence>
<keyword evidence="2" id="KW-0012">Acyltransferase</keyword>
<dbReference type="Gene3D" id="3.40.630.30">
    <property type="match status" value="1"/>
</dbReference>
<dbReference type="EC" id="2.3.-.-" evidence="2"/>
<name>A0ABW4XFQ7_9ACTN</name>
<evidence type="ECO:0000313" key="3">
    <source>
        <dbReference type="Proteomes" id="UP001597402"/>
    </source>
</evidence>
<dbReference type="InterPro" id="IPR000182">
    <property type="entry name" value="GNAT_dom"/>
</dbReference>
<evidence type="ECO:0000259" key="1">
    <source>
        <dbReference type="PROSITE" id="PS51186"/>
    </source>
</evidence>
<dbReference type="InterPro" id="IPR016181">
    <property type="entry name" value="Acyl_CoA_acyltransferase"/>
</dbReference>
<dbReference type="PROSITE" id="PS51186">
    <property type="entry name" value="GNAT"/>
    <property type="match status" value="1"/>
</dbReference>
<dbReference type="RefSeq" id="WP_376879067.1">
    <property type="nucleotide sequence ID" value="NZ_JBHUHP010000019.1"/>
</dbReference>
<keyword evidence="3" id="KW-1185">Reference proteome</keyword>
<organism evidence="2 3">
    <name type="scientific">Blastococcus deserti</name>
    <dbReference type="NCBI Taxonomy" id="2259033"/>
    <lineage>
        <taxon>Bacteria</taxon>
        <taxon>Bacillati</taxon>
        <taxon>Actinomycetota</taxon>
        <taxon>Actinomycetes</taxon>
        <taxon>Geodermatophilales</taxon>
        <taxon>Geodermatophilaceae</taxon>
        <taxon>Blastococcus</taxon>
    </lineage>
</organism>
<reference evidence="3" key="1">
    <citation type="journal article" date="2019" name="Int. J. Syst. Evol. Microbiol.">
        <title>The Global Catalogue of Microorganisms (GCM) 10K type strain sequencing project: providing services to taxonomists for standard genome sequencing and annotation.</title>
        <authorList>
            <consortium name="The Broad Institute Genomics Platform"/>
            <consortium name="The Broad Institute Genome Sequencing Center for Infectious Disease"/>
            <person name="Wu L."/>
            <person name="Ma J."/>
        </authorList>
    </citation>
    <scope>NUCLEOTIDE SEQUENCE [LARGE SCALE GENOMIC DNA]</scope>
    <source>
        <strain evidence="3">JCM 3338</strain>
    </source>
</reference>
<dbReference type="SUPFAM" id="SSF55729">
    <property type="entry name" value="Acyl-CoA N-acyltransferases (Nat)"/>
    <property type="match status" value="1"/>
</dbReference>
<protein>
    <submittedName>
        <fullName evidence="2">GNAT family N-acetyltransferase</fullName>
        <ecNumber evidence="2">2.3.-.-</ecNumber>
    </submittedName>
</protein>
<accession>A0ABW4XFQ7</accession>